<dbReference type="InterPro" id="IPR010506">
    <property type="entry name" value="DMAP1-bd"/>
</dbReference>
<feature type="domain" description="AMP-binding enzyme C-terminal" evidence="3">
    <location>
        <begin position="1380"/>
        <end position="1485"/>
    </location>
</feature>
<evidence type="ECO:0008006" key="7">
    <source>
        <dbReference type="Google" id="ProtNLM"/>
    </source>
</evidence>
<dbReference type="SUPFAM" id="SSF56801">
    <property type="entry name" value="Acetyl-CoA synthetase-like"/>
    <property type="match status" value="2"/>
</dbReference>
<feature type="domain" description="AMP-dependent synthetase/ligase" evidence="1">
    <location>
        <begin position="197"/>
        <end position="492"/>
    </location>
</feature>
<proteinExistence type="predicted"/>
<dbReference type="EMBL" id="CP054537">
    <property type="protein sequence ID" value="QSL65396.1"/>
    <property type="molecule type" value="Genomic_DNA"/>
</dbReference>
<dbReference type="Proteomes" id="UP000663699">
    <property type="component" value="Chromosome 6"/>
</dbReference>
<feature type="domain" description="AMP-dependent synthetase/ligase" evidence="1">
    <location>
        <begin position="905"/>
        <end position="991"/>
    </location>
</feature>
<dbReference type="GO" id="GO:0005829">
    <property type="term" value="C:cytosol"/>
    <property type="evidence" value="ECO:0007669"/>
    <property type="project" value="TreeGrafter"/>
</dbReference>
<dbReference type="Pfam" id="PF24919">
    <property type="entry name" value="Mug62"/>
    <property type="match status" value="1"/>
</dbReference>
<dbReference type="OrthoDB" id="69964at2759"/>
<evidence type="ECO:0000259" key="3">
    <source>
        <dbReference type="Pfam" id="PF23024"/>
    </source>
</evidence>
<evidence type="ECO:0000259" key="4">
    <source>
        <dbReference type="Pfam" id="PF24919"/>
    </source>
</evidence>
<dbReference type="InterPro" id="IPR042099">
    <property type="entry name" value="ANL_N_sf"/>
</dbReference>
<dbReference type="PANTHER" id="PTHR22754">
    <property type="entry name" value="DISCO-INTERACTING PROTEIN 2 DIP2 -RELATED"/>
    <property type="match status" value="1"/>
</dbReference>
<dbReference type="Gene3D" id="3.40.50.12780">
    <property type="entry name" value="N-terminal domain of ligase-like"/>
    <property type="match status" value="2"/>
</dbReference>
<keyword evidence="6" id="KW-1185">Reference proteome</keyword>
<organism evidence="5 6">
    <name type="scientific">Pneumocystis wakefieldiae</name>
    <dbReference type="NCBI Taxonomy" id="38082"/>
    <lineage>
        <taxon>Eukaryota</taxon>
        <taxon>Fungi</taxon>
        <taxon>Dikarya</taxon>
        <taxon>Ascomycota</taxon>
        <taxon>Taphrinomycotina</taxon>
        <taxon>Pneumocystomycetes</taxon>
        <taxon>Pneumocystaceae</taxon>
        <taxon>Pneumocystis</taxon>
    </lineage>
</organism>
<sequence length="1538" mass="174560">MPIKYKEKDEASILSSRSSISRIILRELQSIKKELEDGEITKKGYEKRKKDILLKYRNNADSNHGSLNTKEIFENQNANGNYDFELKNESYDRGSDHIKSNHDQTFYNHEYLMGDPYNCKSNGSSDRQSISISNEKLPESLIEQIGKQQLPFKPRGIPFSAYDRHDPRFLTTKFDNIASVFRYRSKMALKKKAIIVSDNKGREMNNITYNKLLTRTEKVAQAIKSKPEFQRGSRVLLIYSNFEIIDFVVSLFACFIAGVIAVPVNNYKDINELYEILISTQSRLILTTHINLKNLQKRLADRKLHLPYSIEWLETNNFGGFYSKKKHSSAPLQTHDLAYIEYSRSPTGELRGVAITHTTIVNQMISLSTTISSTPKNTKKQVLSRNSGKKHSTIEDNEVFITYLDQRQTIGLIFTIFFSIYSGSTTVWCSQKAVSVPGLWASLITKYRATMVLANYPGLKTVTYNYQDDPMQTRKFKKKYPIDFSSIRLCLIDCICVDPEFHKILADRWLRPLGNSRPWEVLSPILCLPEHGGMVISMRDWLGGEQQMLSDFSDNHNIPINNELTQVLLDKEALKTNKVIMFSEENNTKGKYDDLDAVTVGSFWYPIADTTLAIVDPETSIFCSSSVIGEIWVDSPSLSGGFWDSPQQTQSLFHAKAYMVDPETSKQVVYNQEFLRTGLLGCMIKGRIYVLGLYEDRLRQRVVSIQDKDTVEYRYHYISHIVQTIMRNVPHVFDCTSFDIFINGDYYPVVVLELPASIISPDPSEQSSTSNHNILDTITQKCKKALLDSHNIKVYCIIMALSNTLPRVNKNGHKEISNMLCRKGFELGTLPCEHVKFLINEVTLDLPVGDDPVGGIWSKIATQKRQEFLSLEKKQYSVGDQRALSMDDQTLINLFTYGSIIDVLQWRVASQSDEPALSIIDKKGRDRSITWKKLDLKIANVANYLKFKVKLQSGDHAILMYTQSDDLLYAIHACFCLGIVAIPIPPLNMSRLSEDIPSFLGVISDFKIKAVLVNNETDSAFKSKSFSFSIKRYTSLAKIVLPNIINTSKSPKQTLGCIESGFMLDQEWIDLKVPALIWLYWSPDRRRTAVELGHETIMSCCRIQKETCHMSNSRPLLGCMQGTSGIGFIHSYILGIYIGATTYLVSPRHFISNPLILFDSIAKFKVKDTYIAPEALSDAIEAIQTKDTCLHELRNLMITFNSRPQFDYFQRVKNDFSESILDPNSLSNVYCNVLNPMIATRSYMSVEPIHLYLNIKSLRQGIIEPIDTIHDPFALLLYDSGMVPVSTHIAIVNPETCDLCSEGEYGEIWVASDANMKSFYGSKSKIDLERFRGILANNNRKDIYVRTGDLGFLYNIQRPVGPEGLLIEMQSLFILGSIGDTFEVNGLLHFPIDIESSVEKSHNNILPGGSAIFQAGGSIIILIEVKYKSKLPSIVPVVVNTVLNKHQIIIDTVVFTAKGNFPRSRVGEKQRGKILELWLTKKLELLDEFVIRERQNIIPQSPNSKKNSKISFISSQIETKMITNQTSTSLNNNNSSQY</sequence>
<dbReference type="Gene3D" id="3.30.300.30">
    <property type="match status" value="1"/>
</dbReference>
<evidence type="ECO:0000259" key="1">
    <source>
        <dbReference type="Pfam" id="PF00501"/>
    </source>
</evidence>
<reference evidence="5" key="1">
    <citation type="submission" date="2020-06" db="EMBL/GenBank/DDBJ databases">
        <title>Genomes of multiple members of Pneumocystis genus reveal paths to human pathogen Pneumocystis jirovecii.</title>
        <authorList>
            <person name="Cisse O.H."/>
            <person name="Ma L."/>
            <person name="Dekker J."/>
            <person name="Khil P."/>
            <person name="Jo J."/>
            <person name="Brenchley J."/>
            <person name="Blair R."/>
            <person name="Pahar B."/>
            <person name="Chabe M."/>
            <person name="Van Rompay K.A."/>
            <person name="Keesler R."/>
            <person name="Sukura A."/>
            <person name="Hirsch V."/>
            <person name="Kutty G."/>
            <person name="Liu Y."/>
            <person name="Peng L."/>
            <person name="Chen J."/>
            <person name="Song J."/>
            <person name="Weissenbacher-Lang C."/>
            <person name="Xu J."/>
            <person name="Upham N.S."/>
            <person name="Stajich J.E."/>
            <person name="Cuomo C.A."/>
            <person name="Cushion M.T."/>
            <person name="Kovacs J.A."/>
        </authorList>
    </citation>
    <scope>NUCLEOTIDE SEQUENCE</scope>
    <source>
        <strain evidence="5">2A</strain>
    </source>
</reference>
<dbReference type="InterPro" id="IPR000873">
    <property type="entry name" value="AMP-dep_synth/lig_dom"/>
</dbReference>
<feature type="domain" description="DMAP1-binding" evidence="2">
    <location>
        <begin position="27"/>
        <end position="91"/>
    </location>
</feature>
<dbReference type="InterPro" id="IPR025110">
    <property type="entry name" value="AMP-bd_C"/>
</dbReference>
<evidence type="ECO:0000313" key="5">
    <source>
        <dbReference type="EMBL" id="QSL65396.1"/>
    </source>
</evidence>
<dbReference type="Pfam" id="PF23024">
    <property type="entry name" value="AMP-dom_DIP2-like"/>
    <property type="match status" value="1"/>
</dbReference>
<evidence type="ECO:0000313" key="6">
    <source>
        <dbReference type="Proteomes" id="UP000663699"/>
    </source>
</evidence>
<dbReference type="InterPro" id="IPR045851">
    <property type="entry name" value="AMP-bd_C_sf"/>
</dbReference>
<accession>A0A899FY36</accession>
<dbReference type="Pfam" id="PF00501">
    <property type="entry name" value="AMP-binding"/>
    <property type="match status" value="2"/>
</dbReference>
<protein>
    <recommendedName>
        <fullName evidence="7">DMAP1-binding domain-containing protein</fullName>
    </recommendedName>
</protein>
<gene>
    <name evidence="5" type="ORF">MERGE_002706</name>
</gene>
<dbReference type="PANTHER" id="PTHR22754:SF32">
    <property type="entry name" value="DISCO-INTERACTING PROTEIN 2"/>
    <property type="match status" value="1"/>
</dbReference>
<dbReference type="Pfam" id="PF06464">
    <property type="entry name" value="DMAP_binding"/>
    <property type="match status" value="1"/>
</dbReference>
<evidence type="ECO:0000259" key="2">
    <source>
        <dbReference type="Pfam" id="PF06464"/>
    </source>
</evidence>
<dbReference type="InterPro" id="IPR056881">
    <property type="entry name" value="Mug62_dom"/>
</dbReference>
<name>A0A899FY36_9ASCO</name>
<feature type="domain" description="Meiotically up-regulated gene 62 protein-like alpha-beta" evidence="4">
    <location>
        <begin position="694"/>
        <end position="847"/>
    </location>
</feature>